<feature type="domain" description="Galactose-1-phosphate uridyl transferase N-terminal" evidence="11">
    <location>
        <begin position="24"/>
        <end position="232"/>
    </location>
</feature>
<evidence type="ECO:0000313" key="13">
    <source>
        <dbReference type="EMBL" id="MBB6450938.1"/>
    </source>
</evidence>
<dbReference type="InterPro" id="IPR005849">
    <property type="entry name" value="GalP_Utransf_N"/>
</dbReference>
<comment type="subcellular location">
    <subcellularLocation>
        <location evidence="2 10">Cytoplasm</location>
    </subcellularLocation>
</comment>
<evidence type="ECO:0000256" key="6">
    <source>
        <dbReference type="ARBA" id="ARBA00022679"/>
    </source>
</evidence>
<evidence type="ECO:0000256" key="5">
    <source>
        <dbReference type="ARBA" id="ARBA00022490"/>
    </source>
</evidence>
<dbReference type="PIRSF" id="PIRSF006005">
    <property type="entry name" value="GalT_BS"/>
    <property type="match status" value="1"/>
</dbReference>
<evidence type="ECO:0000256" key="3">
    <source>
        <dbReference type="ARBA" id="ARBA00004947"/>
    </source>
</evidence>
<comment type="caution">
    <text evidence="13">The sequence shown here is derived from an EMBL/GenBank/DDBJ whole genome shotgun (WGS) entry which is preliminary data.</text>
</comment>
<sequence length="497" mass="57768">MRIEETSKRIEQLVDWAIEAELAEESNRVYVRNQLMALYGLDAFSYSSPDEGRELAPLLEQLSQIAVDEGLIADLLDEKDKWKAKVMNVFLPRPSDVQFTFEQKYAKDPISATDYFYWLSQKSNYIQMDRIAKNVHFTHENHYGDVDITINLSKPEKDPKDIEAEKEKAVSADYPLCVLCKENEGYAGRIGHPARSNHRLIRVPMQEEMWYLQYSPYIYYNEHAILLSEKHRDMVINRDTFKQLLSFIERFPHYFIGSNADLPIVGGSILSHDHYQGGRYTFALEKAAAQYDFTLSGYPEITAQVVEWPMTVLRLRSSNQATLVDACEHVHREWKGHEDADHGIIPYTGKTPHNTITPIARWKDGQYEVDLVLRNNRTNEEYPDGIFHPHEDVHHIKKENIGLNEVMGLAVLPKRLVEELEEIQRYIQGATDTVTAIHQDWAEQLKKRYGMIDDEEELWRQIEKEVGAKFMRVLEDAGVYKQNEDGREGLMEFIGRL</sequence>
<proteinExistence type="inferred from homology"/>
<feature type="domain" description="Galactose-1-phosphate uridyl transferase C-terminal" evidence="12">
    <location>
        <begin position="249"/>
        <end position="442"/>
    </location>
</feature>
<dbReference type="NCBIfam" id="NF003629">
    <property type="entry name" value="PRK05270.1-2"/>
    <property type="match status" value="1"/>
</dbReference>
<dbReference type="GO" id="GO:0005737">
    <property type="term" value="C:cytoplasm"/>
    <property type="evidence" value="ECO:0007669"/>
    <property type="project" value="UniProtKB-SubCell"/>
</dbReference>
<evidence type="ECO:0000256" key="10">
    <source>
        <dbReference type="HAMAP-Rule" id="MF_00571"/>
    </source>
</evidence>
<comment type="pathway">
    <text evidence="3 10">Carbohydrate metabolism; galactose metabolism.</text>
</comment>
<dbReference type="HAMAP" id="MF_00571">
    <property type="entry name" value="GalP_UDP_trans"/>
    <property type="match status" value="1"/>
</dbReference>
<dbReference type="UniPathway" id="UPA00214"/>
<comment type="similarity">
    <text evidence="4 10">Belongs to the galactose-1-phosphate uridylyltransferase type 2 family.</text>
</comment>
<dbReference type="InterPro" id="IPR000766">
    <property type="entry name" value="GalP_uridyl_Trfase_II"/>
</dbReference>
<evidence type="ECO:0000259" key="12">
    <source>
        <dbReference type="Pfam" id="PF02744"/>
    </source>
</evidence>
<keyword evidence="9 10" id="KW-0119">Carbohydrate metabolism</keyword>
<comment type="catalytic activity">
    <reaction evidence="1 10">
        <text>alpha-D-galactose 1-phosphate + UDP-alpha-D-glucose = alpha-D-glucose 1-phosphate + UDP-alpha-D-galactose</text>
        <dbReference type="Rhea" id="RHEA:13989"/>
        <dbReference type="ChEBI" id="CHEBI:58336"/>
        <dbReference type="ChEBI" id="CHEBI:58601"/>
        <dbReference type="ChEBI" id="CHEBI:58885"/>
        <dbReference type="ChEBI" id="CHEBI:66914"/>
        <dbReference type="EC" id="2.7.7.12"/>
    </reaction>
</comment>
<dbReference type="RefSeq" id="WP_184404991.1">
    <property type="nucleotide sequence ID" value="NZ_JACHHJ010000004.1"/>
</dbReference>
<keyword evidence="8 10" id="KW-0299">Galactose metabolism</keyword>
<keyword evidence="5 10" id="KW-0963">Cytoplasm</keyword>
<evidence type="ECO:0000313" key="14">
    <source>
        <dbReference type="Proteomes" id="UP000568839"/>
    </source>
</evidence>
<evidence type="ECO:0000256" key="1">
    <source>
        <dbReference type="ARBA" id="ARBA00001107"/>
    </source>
</evidence>
<evidence type="ECO:0000256" key="2">
    <source>
        <dbReference type="ARBA" id="ARBA00004496"/>
    </source>
</evidence>
<keyword evidence="6 10" id="KW-0808">Transferase</keyword>
<dbReference type="PANTHER" id="PTHR39191:SF1">
    <property type="entry name" value="DUF4922 DOMAIN-CONTAINING PROTEIN"/>
    <property type="match status" value="1"/>
</dbReference>
<dbReference type="PROSITE" id="PS01163">
    <property type="entry name" value="GAL_P_UDP_TRANSF_II"/>
    <property type="match status" value="1"/>
</dbReference>
<dbReference type="GO" id="GO:0006012">
    <property type="term" value="P:galactose metabolic process"/>
    <property type="evidence" value="ECO:0007669"/>
    <property type="project" value="UniProtKB-UniRule"/>
</dbReference>
<reference evidence="13 14" key="1">
    <citation type="submission" date="2020-08" db="EMBL/GenBank/DDBJ databases">
        <title>Genomic Encyclopedia of Type Strains, Phase IV (KMG-IV): sequencing the most valuable type-strain genomes for metagenomic binning, comparative biology and taxonomic classification.</title>
        <authorList>
            <person name="Goeker M."/>
        </authorList>
    </citation>
    <scope>NUCLEOTIDE SEQUENCE [LARGE SCALE GENOMIC DNA]</scope>
    <source>
        <strain evidence="13 14">DSM 21769</strain>
    </source>
</reference>
<dbReference type="Proteomes" id="UP000568839">
    <property type="component" value="Unassembled WGS sequence"/>
</dbReference>
<evidence type="ECO:0000256" key="9">
    <source>
        <dbReference type="ARBA" id="ARBA00023277"/>
    </source>
</evidence>
<evidence type="ECO:0000256" key="4">
    <source>
        <dbReference type="ARBA" id="ARBA00008706"/>
    </source>
</evidence>
<keyword evidence="7 10" id="KW-0548">Nucleotidyltransferase</keyword>
<dbReference type="AlphaFoldDB" id="A0A841Q2N6"/>
<evidence type="ECO:0000259" key="11">
    <source>
        <dbReference type="Pfam" id="PF01087"/>
    </source>
</evidence>
<dbReference type="Pfam" id="PF01087">
    <property type="entry name" value="GalP_UDP_transf"/>
    <property type="match status" value="1"/>
</dbReference>
<evidence type="ECO:0000256" key="7">
    <source>
        <dbReference type="ARBA" id="ARBA00022695"/>
    </source>
</evidence>
<dbReference type="EMBL" id="JACHHJ010000004">
    <property type="protein sequence ID" value="MBB6450938.1"/>
    <property type="molecule type" value="Genomic_DNA"/>
</dbReference>
<name>A0A841Q2N6_9BACL</name>
<keyword evidence="14" id="KW-1185">Reference proteome</keyword>
<dbReference type="InterPro" id="IPR023425">
    <property type="entry name" value="GalP_uridyl_Trfase_II_CS"/>
</dbReference>
<evidence type="ECO:0000256" key="8">
    <source>
        <dbReference type="ARBA" id="ARBA00023144"/>
    </source>
</evidence>
<organism evidence="13 14">
    <name type="scientific">Geomicrobium halophilum</name>
    <dbReference type="NCBI Taxonomy" id="549000"/>
    <lineage>
        <taxon>Bacteria</taxon>
        <taxon>Bacillati</taxon>
        <taxon>Bacillota</taxon>
        <taxon>Bacilli</taxon>
        <taxon>Bacillales</taxon>
        <taxon>Geomicrobium</taxon>
    </lineage>
</organism>
<dbReference type="Pfam" id="PF02744">
    <property type="entry name" value="GalP_UDP_tr_C"/>
    <property type="match status" value="1"/>
</dbReference>
<dbReference type="PANTHER" id="PTHR39191">
    <property type="entry name" value="GALACTOSE-1-PHOSPHATE URIDYLYLTRANSFERASE"/>
    <property type="match status" value="1"/>
</dbReference>
<dbReference type="InterPro" id="IPR005850">
    <property type="entry name" value="GalP_Utransf_C"/>
</dbReference>
<protein>
    <recommendedName>
        <fullName evidence="10">Galactose-1-phosphate uridylyltransferase</fullName>
        <shortName evidence="10">Gal-1-P uridylyltransferase</shortName>
        <ecNumber evidence="10">2.7.7.12</ecNumber>
    </recommendedName>
    <alternativeName>
        <fullName evidence="10">UDP-glucose--hexose-1-phosphate uridylyltransferase</fullName>
    </alternativeName>
</protein>
<accession>A0A841Q2N6</accession>
<dbReference type="GO" id="GO:0008108">
    <property type="term" value="F:UDP-glucose:hexose-1-phosphate uridylyltransferase activity"/>
    <property type="evidence" value="ECO:0007669"/>
    <property type="project" value="UniProtKB-UniRule"/>
</dbReference>
<gene>
    <name evidence="10" type="primary">galT</name>
    <name evidence="13" type="ORF">HNR44_002928</name>
</gene>
<dbReference type="EC" id="2.7.7.12" evidence="10"/>